<reference evidence="1" key="1">
    <citation type="journal article" date="2013" name="J. Plant Res.">
        <title>Effect of fungi and light on seed germination of three Opuntia species from semiarid lands of central Mexico.</title>
        <authorList>
            <person name="Delgado-Sanchez P."/>
            <person name="Jimenez-Bremont J.F."/>
            <person name="Guerrero-Gonzalez Mde L."/>
            <person name="Flores J."/>
        </authorList>
    </citation>
    <scope>NUCLEOTIDE SEQUENCE</scope>
    <source>
        <tissue evidence="1">Cladode</tissue>
    </source>
</reference>
<name>A0A7C9AKN0_OPUST</name>
<dbReference type="AlphaFoldDB" id="A0A7C9AKN0"/>
<protein>
    <submittedName>
        <fullName evidence="1">Uncharacterized protein</fullName>
    </submittedName>
</protein>
<sequence length="154" mass="17590">MLTREPTHLTPGLRTHYRSPKALITHSPTRTQSSIKGLPLILIEVPTYVSATSEKRSLIIQTPHRTRRARPQAMVRSAHWVPPRALTVIARTISRPDNHARRRRKGDVRRDRTAMKVFQRHGVAAESFLLRHCQSLPLSLSLTHSLPLLSDFFT</sequence>
<proteinExistence type="predicted"/>
<reference evidence="1" key="2">
    <citation type="submission" date="2020-07" db="EMBL/GenBank/DDBJ databases">
        <authorList>
            <person name="Vera ALvarez R."/>
            <person name="Arias-Moreno D.M."/>
            <person name="Jimenez-Jacinto V."/>
            <person name="Jimenez-Bremont J.F."/>
            <person name="Swaminathan K."/>
            <person name="Moose S.P."/>
            <person name="Guerrero-Gonzalez M.L."/>
            <person name="Marino-Ramirez L."/>
            <person name="Landsman D."/>
            <person name="Rodriguez-Kessler M."/>
            <person name="Delgado-Sanchez P."/>
        </authorList>
    </citation>
    <scope>NUCLEOTIDE SEQUENCE</scope>
    <source>
        <tissue evidence="1">Cladode</tissue>
    </source>
</reference>
<organism evidence="1">
    <name type="scientific">Opuntia streptacantha</name>
    <name type="common">Prickly pear cactus</name>
    <name type="synonym">Opuntia cardona</name>
    <dbReference type="NCBI Taxonomy" id="393608"/>
    <lineage>
        <taxon>Eukaryota</taxon>
        <taxon>Viridiplantae</taxon>
        <taxon>Streptophyta</taxon>
        <taxon>Embryophyta</taxon>
        <taxon>Tracheophyta</taxon>
        <taxon>Spermatophyta</taxon>
        <taxon>Magnoliopsida</taxon>
        <taxon>eudicotyledons</taxon>
        <taxon>Gunneridae</taxon>
        <taxon>Pentapetalae</taxon>
        <taxon>Caryophyllales</taxon>
        <taxon>Cactineae</taxon>
        <taxon>Cactaceae</taxon>
        <taxon>Opuntioideae</taxon>
        <taxon>Opuntia</taxon>
    </lineage>
</organism>
<dbReference type="EMBL" id="GISG01242469">
    <property type="protein sequence ID" value="MBA4669130.1"/>
    <property type="molecule type" value="Transcribed_RNA"/>
</dbReference>
<evidence type="ECO:0000313" key="1">
    <source>
        <dbReference type="EMBL" id="MBA4669130.1"/>
    </source>
</evidence>
<accession>A0A7C9AKN0</accession>